<evidence type="ECO:0000256" key="6">
    <source>
        <dbReference type="ARBA" id="ARBA00023136"/>
    </source>
</evidence>
<dbReference type="Gene3D" id="2.40.160.60">
    <property type="entry name" value="Outer membrane protein transport protein (OMPP1/FadL/TodX)"/>
    <property type="match status" value="1"/>
</dbReference>
<accession>A0A3G4VBX2</accession>
<feature type="transmembrane region" description="Helical" evidence="8">
    <location>
        <begin position="41"/>
        <end position="61"/>
    </location>
</feature>
<sequence>MPASLFVTSYYHALIVHLWIADLTMICAIRICELQTMNKNLLAVAMAVTFSSSTFAGGILLHEVATFDSVSSAGVGNSSNRTDASAVITSPAGLTAIDDNSFSIGVQYLNAKTEHSGTGGFVDKSTTGESNAFIPSLAYAQRINDSWVIGASLHGEGGLSMDYSGGLVGPNGGLPKTLSDEALNLQLAAGFQASDNLSLGGALIVQHLMTSFELGGDSRLDGDGSSTVASFMLSAMYDVSDSTFLSANYKHKVKHNSGDIDVSFDGNQFTSIERNASWPAQLDFGLQHKISDELTFKAMTGVEFWSQFDDAANNVYSLGTALAYSQNDWTYQGGIRYDSKMYHTDKMTPALPIGANWSLGLGAEKERSNGHRIGIAYQYRNMGTQDVTYTGPTDTISYFTGSVDTNRIHVLSISYAY</sequence>
<dbReference type="SUPFAM" id="SSF56935">
    <property type="entry name" value="Porins"/>
    <property type="match status" value="1"/>
</dbReference>
<evidence type="ECO:0000256" key="8">
    <source>
        <dbReference type="SAM" id="Phobius"/>
    </source>
</evidence>
<dbReference type="GO" id="GO:0015483">
    <property type="term" value="F:long-chain fatty acid transporting porin activity"/>
    <property type="evidence" value="ECO:0007669"/>
    <property type="project" value="TreeGrafter"/>
</dbReference>
<evidence type="ECO:0000256" key="2">
    <source>
        <dbReference type="ARBA" id="ARBA00008163"/>
    </source>
</evidence>
<keyword evidence="8" id="KW-1133">Transmembrane helix</keyword>
<keyword evidence="4 8" id="KW-0812">Transmembrane</keyword>
<keyword evidence="5" id="KW-0732">Signal</keyword>
<dbReference type="PANTHER" id="PTHR35093">
    <property type="entry name" value="OUTER MEMBRANE PROTEIN NMB0088-RELATED"/>
    <property type="match status" value="1"/>
</dbReference>
<dbReference type="InterPro" id="IPR005017">
    <property type="entry name" value="OMPP1/FadL/TodX"/>
</dbReference>
<evidence type="ECO:0000256" key="4">
    <source>
        <dbReference type="ARBA" id="ARBA00022692"/>
    </source>
</evidence>
<evidence type="ECO:0000256" key="5">
    <source>
        <dbReference type="ARBA" id="ARBA00022729"/>
    </source>
</evidence>
<protein>
    <submittedName>
        <fullName evidence="9">Long-chain fatty acid transport protein</fullName>
    </submittedName>
</protein>
<evidence type="ECO:0000313" key="9">
    <source>
        <dbReference type="EMBL" id="AYV22286.1"/>
    </source>
</evidence>
<reference evidence="9 10" key="1">
    <citation type="submission" date="2018-11" db="EMBL/GenBank/DDBJ databases">
        <title>Complete Genome Sequence of Vbrio mediterranei 117-T6: a Potential Pathogen Bacteria Isolated from the Conchocelis of Pyropia.</title>
        <authorList>
            <person name="Liu Q."/>
        </authorList>
    </citation>
    <scope>NUCLEOTIDE SEQUENCE [LARGE SCALE GENOMIC DNA]</scope>
    <source>
        <strain evidence="9 10">117-T6</strain>
    </source>
</reference>
<gene>
    <name evidence="9" type="ORF">ECB94_14035</name>
</gene>
<proteinExistence type="inferred from homology"/>
<evidence type="ECO:0000313" key="10">
    <source>
        <dbReference type="Proteomes" id="UP000279760"/>
    </source>
</evidence>
<evidence type="ECO:0000256" key="7">
    <source>
        <dbReference type="ARBA" id="ARBA00023237"/>
    </source>
</evidence>
<dbReference type="Proteomes" id="UP000279760">
    <property type="component" value="Chromosome 1"/>
</dbReference>
<dbReference type="AlphaFoldDB" id="A0A3G4VBX2"/>
<comment type="subcellular location">
    <subcellularLocation>
        <location evidence="1">Cell outer membrane</location>
        <topology evidence="1">Multi-pass membrane protein</topology>
    </subcellularLocation>
</comment>
<keyword evidence="6 8" id="KW-0472">Membrane</keyword>
<organism evidence="9 10">
    <name type="scientific">Vibrio mediterranei</name>
    <dbReference type="NCBI Taxonomy" id="689"/>
    <lineage>
        <taxon>Bacteria</taxon>
        <taxon>Pseudomonadati</taxon>
        <taxon>Pseudomonadota</taxon>
        <taxon>Gammaproteobacteria</taxon>
        <taxon>Vibrionales</taxon>
        <taxon>Vibrionaceae</taxon>
        <taxon>Vibrio</taxon>
    </lineage>
</organism>
<dbReference type="EMBL" id="CP033577">
    <property type="protein sequence ID" value="AYV22286.1"/>
    <property type="molecule type" value="Genomic_DNA"/>
</dbReference>
<name>A0A3G4VBX2_9VIBR</name>
<comment type="similarity">
    <text evidence="2">Belongs to the OmpP1/FadL family.</text>
</comment>
<evidence type="ECO:0000256" key="1">
    <source>
        <dbReference type="ARBA" id="ARBA00004571"/>
    </source>
</evidence>
<dbReference type="PANTHER" id="PTHR35093:SF8">
    <property type="entry name" value="OUTER MEMBRANE PROTEIN NMB0088-RELATED"/>
    <property type="match status" value="1"/>
</dbReference>
<keyword evidence="7" id="KW-0998">Cell outer membrane</keyword>
<keyword evidence="3" id="KW-1134">Transmembrane beta strand</keyword>
<dbReference type="GO" id="GO:0009279">
    <property type="term" value="C:cell outer membrane"/>
    <property type="evidence" value="ECO:0007669"/>
    <property type="project" value="UniProtKB-SubCell"/>
</dbReference>
<feature type="transmembrane region" description="Helical" evidence="8">
    <location>
        <begin position="12"/>
        <end position="29"/>
    </location>
</feature>
<dbReference type="Pfam" id="PF03349">
    <property type="entry name" value="Toluene_X"/>
    <property type="match status" value="1"/>
</dbReference>
<evidence type="ECO:0000256" key="3">
    <source>
        <dbReference type="ARBA" id="ARBA00022452"/>
    </source>
</evidence>